<dbReference type="Proteomes" id="UP000540490">
    <property type="component" value="Unassembled WGS sequence"/>
</dbReference>
<dbReference type="AlphaFoldDB" id="A0A7W4IN36"/>
<dbReference type="Proteomes" id="UP000561077">
    <property type="component" value="Unassembled WGS sequence"/>
</dbReference>
<reference evidence="4 5" key="1">
    <citation type="submission" date="2020-04" db="EMBL/GenBank/DDBJ databases">
        <title>Description of novel Gluconacetobacter.</title>
        <authorList>
            <person name="Sombolestani A."/>
        </authorList>
    </citation>
    <scope>NUCLEOTIDE SEQUENCE [LARGE SCALE GENOMIC DNA]</scope>
    <source>
        <strain evidence="3 4">LMG 1728</strain>
        <strain evidence="2 5">LMG 1731</strain>
    </source>
</reference>
<keyword evidence="4" id="KW-1185">Reference proteome</keyword>
<dbReference type="SUPFAM" id="SSF53448">
    <property type="entry name" value="Nucleotide-diphospho-sugar transferases"/>
    <property type="match status" value="1"/>
</dbReference>
<dbReference type="InterPro" id="IPR050834">
    <property type="entry name" value="Glycosyltransf_2"/>
</dbReference>
<name>A0A7W4IN36_9PROT</name>
<organism evidence="2 5">
    <name type="scientific">Gluconacetobacter dulcium</name>
    <dbReference type="NCBI Taxonomy" id="2729096"/>
    <lineage>
        <taxon>Bacteria</taxon>
        <taxon>Pseudomonadati</taxon>
        <taxon>Pseudomonadota</taxon>
        <taxon>Alphaproteobacteria</taxon>
        <taxon>Acetobacterales</taxon>
        <taxon>Acetobacteraceae</taxon>
        <taxon>Gluconacetobacter</taxon>
    </lineage>
</organism>
<dbReference type="Pfam" id="PF00535">
    <property type="entry name" value="Glycos_transf_2"/>
    <property type="match status" value="1"/>
</dbReference>
<evidence type="ECO:0000313" key="4">
    <source>
        <dbReference type="Proteomes" id="UP000540490"/>
    </source>
</evidence>
<dbReference type="InterPro" id="IPR001173">
    <property type="entry name" value="Glyco_trans_2-like"/>
</dbReference>
<dbReference type="PANTHER" id="PTHR43685">
    <property type="entry name" value="GLYCOSYLTRANSFERASE"/>
    <property type="match status" value="1"/>
</dbReference>
<dbReference type="EMBL" id="JABEQN010000022">
    <property type="protein sequence ID" value="MBB2195082.1"/>
    <property type="molecule type" value="Genomic_DNA"/>
</dbReference>
<dbReference type="Gene3D" id="3.90.550.10">
    <property type="entry name" value="Spore Coat Polysaccharide Biosynthesis Protein SpsA, Chain A"/>
    <property type="match status" value="1"/>
</dbReference>
<feature type="domain" description="Glycosyltransferase 2-like" evidence="1">
    <location>
        <begin position="10"/>
        <end position="149"/>
    </location>
</feature>
<sequence>MEARKSKVGIIIRTKNRPIFLKRALESVSSQTFSNWHIYIINDGGNAEELKPILQPYEKKFSEKITSINLPISYGRGGAMSLGIGVATEDYILIHDDDDTLEPLFLEKTVSYLDADKDDVFCGVTTSNYDVYEYVDGDRIITKEKTDTGGQKTGTLVDVSIYLSHIGVILPITFLFRRKLIDLSGNVNTNMQHYEDYDLFIRLIMRGEIGIIQDFLCSYHHREPTGTASDTSRHEKKFDYHLAYRNNVIRNAINNGDNLTDFQATFIHGKSINSHYTNQILNHMHVLGMSIIAMSKAISEIAAKIEKRNF</sequence>
<accession>A0A7W4IN36</accession>
<dbReference type="InterPro" id="IPR029044">
    <property type="entry name" value="Nucleotide-diphossugar_trans"/>
</dbReference>
<gene>
    <name evidence="3" type="ORF">HLH25_15875</name>
    <name evidence="2" type="ORF">HLH26_15520</name>
</gene>
<evidence type="ECO:0000313" key="3">
    <source>
        <dbReference type="EMBL" id="MBB2195082.1"/>
    </source>
</evidence>
<dbReference type="PANTHER" id="PTHR43685:SF2">
    <property type="entry name" value="GLYCOSYLTRANSFERASE 2-LIKE DOMAIN-CONTAINING PROTEIN"/>
    <property type="match status" value="1"/>
</dbReference>
<evidence type="ECO:0000313" key="5">
    <source>
        <dbReference type="Proteomes" id="UP000561077"/>
    </source>
</evidence>
<dbReference type="RefSeq" id="WP_182974989.1">
    <property type="nucleotide sequence ID" value="NZ_JABEQN010000022.1"/>
</dbReference>
<dbReference type="GO" id="GO:0016740">
    <property type="term" value="F:transferase activity"/>
    <property type="evidence" value="ECO:0007669"/>
    <property type="project" value="UniProtKB-KW"/>
</dbReference>
<comment type="caution">
    <text evidence="2">The sequence shown here is derived from an EMBL/GenBank/DDBJ whole genome shotgun (WGS) entry which is preliminary data.</text>
</comment>
<evidence type="ECO:0000313" key="2">
    <source>
        <dbReference type="EMBL" id="MBB2165916.1"/>
    </source>
</evidence>
<protein>
    <submittedName>
        <fullName evidence="2">Glycosyltransferase family 2 protein</fullName>
    </submittedName>
</protein>
<proteinExistence type="predicted"/>
<keyword evidence="2" id="KW-0808">Transferase</keyword>
<dbReference type="EMBL" id="JABEQO010000022">
    <property type="protein sequence ID" value="MBB2165916.1"/>
    <property type="molecule type" value="Genomic_DNA"/>
</dbReference>
<evidence type="ECO:0000259" key="1">
    <source>
        <dbReference type="Pfam" id="PF00535"/>
    </source>
</evidence>